<feature type="compositionally biased region" description="Acidic residues" evidence="1">
    <location>
        <begin position="1"/>
        <end position="12"/>
    </location>
</feature>
<protein>
    <submittedName>
        <fullName evidence="2">Uncharacterized protein</fullName>
    </submittedName>
</protein>
<feature type="compositionally biased region" description="Basic and acidic residues" evidence="1">
    <location>
        <begin position="50"/>
        <end position="67"/>
    </location>
</feature>
<gene>
    <name evidence="2" type="ORF">CCUS01_06055</name>
</gene>
<evidence type="ECO:0000256" key="1">
    <source>
        <dbReference type="SAM" id="MobiDB-lite"/>
    </source>
</evidence>
<name>A0AAI9V5P0_9PEZI</name>
<accession>A0AAI9V5P0</accession>
<proteinExistence type="predicted"/>
<evidence type="ECO:0000313" key="3">
    <source>
        <dbReference type="Proteomes" id="UP001239213"/>
    </source>
</evidence>
<organism evidence="2 3">
    <name type="scientific">Colletotrichum cuscutae</name>
    <dbReference type="NCBI Taxonomy" id="1209917"/>
    <lineage>
        <taxon>Eukaryota</taxon>
        <taxon>Fungi</taxon>
        <taxon>Dikarya</taxon>
        <taxon>Ascomycota</taxon>
        <taxon>Pezizomycotina</taxon>
        <taxon>Sordariomycetes</taxon>
        <taxon>Hypocreomycetidae</taxon>
        <taxon>Glomerellales</taxon>
        <taxon>Glomerellaceae</taxon>
        <taxon>Colletotrichum</taxon>
        <taxon>Colletotrichum acutatum species complex</taxon>
    </lineage>
</organism>
<feature type="region of interest" description="Disordered" evidence="1">
    <location>
        <begin position="1"/>
        <end position="67"/>
    </location>
</feature>
<comment type="caution">
    <text evidence="2">The sequence shown here is derived from an EMBL/GenBank/DDBJ whole genome shotgun (WGS) entry which is preliminary data.</text>
</comment>
<dbReference type="Proteomes" id="UP001239213">
    <property type="component" value="Unassembled WGS sequence"/>
</dbReference>
<feature type="compositionally biased region" description="Basic and acidic residues" evidence="1">
    <location>
        <begin position="13"/>
        <end position="42"/>
    </location>
</feature>
<sequence>MHGHEDDNEDDHDYGHDDEHPIDIGRETYERESSTHEHEDMGSRAVVESSESRHNDNTNRRTCDKTEARLSKVRLTLRIRNITIGPGDMLEWNKSIGPNPSRGTDTSSTNQLAADENNAEGSIHAIGAASLQIEPSVKSPNAALEGYEH</sequence>
<dbReference type="EMBL" id="MPDP01000201">
    <property type="protein sequence ID" value="KAK1471571.1"/>
    <property type="molecule type" value="Genomic_DNA"/>
</dbReference>
<evidence type="ECO:0000313" key="2">
    <source>
        <dbReference type="EMBL" id="KAK1471571.1"/>
    </source>
</evidence>
<feature type="region of interest" description="Disordered" evidence="1">
    <location>
        <begin position="88"/>
        <end position="112"/>
    </location>
</feature>
<reference evidence="2" key="1">
    <citation type="submission" date="2016-11" db="EMBL/GenBank/DDBJ databases">
        <title>The genome sequence of Colletotrichum cuscutae.</title>
        <authorList>
            <person name="Baroncelli R."/>
        </authorList>
    </citation>
    <scope>NUCLEOTIDE SEQUENCE</scope>
    <source>
        <strain evidence="2">IMI 304802</strain>
    </source>
</reference>
<dbReference type="AlphaFoldDB" id="A0AAI9V5P0"/>
<keyword evidence="3" id="KW-1185">Reference proteome</keyword>
<feature type="compositionally biased region" description="Polar residues" evidence="1">
    <location>
        <begin position="96"/>
        <end position="112"/>
    </location>
</feature>